<dbReference type="PANTHER" id="PTHR30383:SF5">
    <property type="entry name" value="SGNH HYDROLASE-TYPE ESTERASE DOMAIN-CONTAINING PROTEIN"/>
    <property type="match status" value="1"/>
</dbReference>
<organism evidence="2 3">
    <name type="scientific">Xylophilus rhododendri</name>
    <dbReference type="NCBI Taxonomy" id="2697032"/>
    <lineage>
        <taxon>Bacteria</taxon>
        <taxon>Pseudomonadati</taxon>
        <taxon>Pseudomonadota</taxon>
        <taxon>Betaproteobacteria</taxon>
        <taxon>Burkholderiales</taxon>
        <taxon>Xylophilus</taxon>
    </lineage>
</organism>
<dbReference type="Pfam" id="PF13472">
    <property type="entry name" value="Lipase_GDSL_2"/>
    <property type="match status" value="1"/>
</dbReference>
<reference evidence="2 3" key="1">
    <citation type="submission" date="2020-01" db="EMBL/GenBank/DDBJ databases">
        <title>Genome sequencing of strain KACC 21265.</title>
        <authorList>
            <person name="Heo J."/>
            <person name="Kim S.-J."/>
            <person name="Kim J.-S."/>
            <person name="Hong S.-B."/>
            <person name="Kwon S.-W."/>
        </authorList>
    </citation>
    <scope>NUCLEOTIDE SEQUENCE [LARGE SCALE GENOMIC DNA]</scope>
    <source>
        <strain evidence="2 3">KACC 21265</strain>
    </source>
</reference>
<dbReference type="Gene3D" id="3.40.50.1110">
    <property type="entry name" value="SGNH hydrolase"/>
    <property type="match status" value="1"/>
</dbReference>
<evidence type="ECO:0000313" key="3">
    <source>
        <dbReference type="Proteomes" id="UP000464787"/>
    </source>
</evidence>
<dbReference type="AlphaFoldDB" id="A0A857JC83"/>
<name>A0A857JC83_9BURK</name>
<protein>
    <submittedName>
        <fullName evidence="2">GDSL family lipase</fullName>
    </submittedName>
</protein>
<feature type="domain" description="SGNH hydrolase-type esterase" evidence="1">
    <location>
        <begin position="96"/>
        <end position="246"/>
    </location>
</feature>
<dbReference type="InterPro" id="IPR051532">
    <property type="entry name" value="Ester_Hydrolysis_Enzymes"/>
</dbReference>
<gene>
    <name evidence="2" type="ORF">GT347_24085</name>
</gene>
<dbReference type="PANTHER" id="PTHR30383">
    <property type="entry name" value="THIOESTERASE 1/PROTEASE 1/LYSOPHOSPHOLIPASE L1"/>
    <property type="match status" value="1"/>
</dbReference>
<accession>A0A857JC83</accession>
<dbReference type="KEGG" id="xyk:GT347_24085"/>
<dbReference type="InterPro" id="IPR013830">
    <property type="entry name" value="SGNH_hydro"/>
</dbReference>
<sequence>MQIRRPASSRLRSRIAPLSLAIVGLLGLGVAGGVAAAGVFEGDSLGMQATNPLARLVPGPQARWNSSMAAFAASDRERAPAPDGVIFVGSSTIRMWSHLAQDFRQLPVVLNRGFGGSTMADCQYFARQLVLQYKPRQVMVYAGDNDLAEGRSPQQVVDSFRGFVETVRQELPDVRISYISIKPSPSRAALLPKIREANTLLAAYVRTLPNAAYIDVYSAMLDASGAPRTDLFGPDRLHMNDAGYALWTSIVTAYVTPAAGNSQTASAVPTETAAPVPLPLGAPGPTPTGVAPPVAARPALNAMRAVYRP</sequence>
<dbReference type="CDD" id="cd04502">
    <property type="entry name" value="SGNH_hydrolase_like_7"/>
    <property type="match status" value="1"/>
</dbReference>
<proteinExistence type="predicted"/>
<evidence type="ECO:0000259" key="1">
    <source>
        <dbReference type="Pfam" id="PF13472"/>
    </source>
</evidence>
<dbReference type="SUPFAM" id="SSF52266">
    <property type="entry name" value="SGNH hydrolase"/>
    <property type="match status" value="1"/>
</dbReference>
<evidence type="ECO:0000313" key="2">
    <source>
        <dbReference type="EMBL" id="QHJ00792.1"/>
    </source>
</evidence>
<dbReference type="InterPro" id="IPR036514">
    <property type="entry name" value="SGNH_hydro_sf"/>
</dbReference>
<dbReference type="RefSeq" id="WP_160554601.1">
    <property type="nucleotide sequence ID" value="NZ_CP047650.1"/>
</dbReference>
<dbReference type="EMBL" id="CP047650">
    <property type="protein sequence ID" value="QHJ00792.1"/>
    <property type="molecule type" value="Genomic_DNA"/>
</dbReference>
<dbReference type="Proteomes" id="UP000464787">
    <property type="component" value="Chromosome"/>
</dbReference>
<keyword evidence="3" id="KW-1185">Reference proteome</keyword>
<dbReference type="GO" id="GO:0004622">
    <property type="term" value="F:phosphatidylcholine lysophospholipase activity"/>
    <property type="evidence" value="ECO:0007669"/>
    <property type="project" value="TreeGrafter"/>
</dbReference>